<organism evidence="1 2">
    <name type="scientific">Actinoallomurus acaciae</name>
    <dbReference type="NCBI Taxonomy" id="502577"/>
    <lineage>
        <taxon>Bacteria</taxon>
        <taxon>Bacillati</taxon>
        <taxon>Actinomycetota</taxon>
        <taxon>Actinomycetes</taxon>
        <taxon>Streptosporangiales</taxon>
        <taxon>Thermomonosporaceae</taxon>
        <taxon>Actinoallomurus</taxon>
    </lineage>
</organism>
<sequence length="305" mass="32105">MGLTPPEALKDVLNLIGVPYPDVDTDGMHQSSAVHAQAQAAADTTATQAHDVVERTIGPGAPAYTGDAAGAMGGNSAQTDQMLTEANDAIGYIPGLISGAAKVVTSSQVAMISIAAVTAVALVRSSLIGGPFGPAESAAELLESRARAEGVLTAADEGTNITLSRLIERYVTGTLRQLVERLRLPPGEEPLPATGPGGTFQASDTRLAADSGSRRLTTDSLEANKGDTLNAWGEREGRRSDAEVDWSSLADIQEYRAEQTAVAAEEHLAEAERFGDPFEIRFAKARKELAEKDLQTLQERRRGRG</sequence>
<proteinExistence type="predicted"/>
<comment type="caution">
    <text evidence="1">The sequence shown here is derived from an EMBL/GenBank/DDBJ whole genome shotgun (WGS) entry which is preliminary data.</text>
</comment>
<dbReference type="EMBL" id="JBHLZP010000013">
    <property type="protein sequence ID" value="MFB9831273.1"/>
    <property type="molecule type" value="Genomic_DNA"/>
</dbReference>
<reference evidence="1 2" key="1">
    <citation type="submission" date="2024-09" db="EMBL/GenBank/DDBJ databases">
        <authorList>
            <person name="Sun Q."/>
            <person name="Mori K."/>
        </authorList>
    </citation>
    <scope>NUCLEOTIDE SEQUENCE [LARGE SCALE GENOMIC DNA]</scope>
    <source>
        <strain evidence="1 2">TBRC 0563</strain>
    </source>
</reference>
<evidence type="ECO:0008006" key="3">
    <source>
        <dbReference type="Google" id="ProtNLM"/>
    </source>
</evidence>
<accession>A0ABV5Y999</accession>
<evidence type="ECO:0000313" key="1">
    <source>
        <dbReference type="EMBL" id="MFB9831273.1"/>
    </source>
</evidence>
<protein>
    <recommendedName>
        <fullName evidence="3">ESX-1 secretion-associated protein EspA/EspE-like domain-containing protein</fullName>
    </recommendedName>
</protein>
<keyword evidence="2" id="KW-1185">Reference proteome</keyword>
<name>A0ABV5Y999_9ACTN</name>
<dbReference type="RefSeq" id="WP_378195030.1">
    <property type="nucleotide sequence ID" value="NZ_JBHLZP010000013.1"/>
</dbReference>
<evidence type="ECO:0000313" key="2">
    <source>
        <dbReference type="Proteomes" id="UP001589627"/>
    </source>
</evidence>
<gene>
    <name evidence="1" type="ORF">ACFFNX_03625</name>
</gene>
<dbReference type="Proteomes" id="UP001589627">
    <property type="component" value="Unassembled WGS sequence"/>
</dbReference>